<gene>
    <name evidence="3" type="primary">rga6</name>
    <name evidence="3" type="ORF">SOMG_02325</name>
</gene>
<dbReference type="Pfam" id="PF00620">
    <property type="entry name" value="RhoGAP"/>
    <property type="match status" value="1"/>
</dbReference>
<evidence type="ECO:0000259" key="2">
    <source>
        <dbReference type="PROSITE" id="PS50238"/>
    </source>
</evidence>
<dbReference type="PROSITE" id="PS50238">
    <property type="entry name" value="RHOGAP"/>
    <property type="match status" value="1"/>
</dbReference>
<feature type="region of interest" description="Disordered" evidence="1">
    <location>
        <begin position="669"/>
        <end position="748"/>
    </location>
</feature>
<name>A0AAE9W6K2_9SCHI</name>
<keyword evidence="4" id="KW-1185">Reference proteome</keyword>
<proteinExistence type="predicted"/>
<feature type="domain" description="Rho-GAP" evidence="2">
    <location>
        <begin position="324"/>
        <end position="547"/>
    </location>
</feature>
<feature type="compositionally biased region" description="Low complexity" evidence="1">
    <location>
        <begin position="250"/>
        <end position="273"/>
    </location>
</feature>
<dbReference type="GeneID" id="80875806"/>
<evidence type="ECO:0000313" key="3">
    <source>
        <dbReference type="EMBL" id="WBW70844.1"/>
    </source>
</evidence>
<feature type="region of interest" description="Disordered" evidence="1">
    <location>
        <begin position="1"/>
        <end position="73"/>
    </location>
</feature>
<dbReference type="SUPFAM" id="SSF48350">
    <property type="entry name" value="GTPase activation domain, GAP"/>
    <property type="match status" value="1"/>
</dbReference>
<feature type="region of interest" description="Disordered" evidence="1">
    <location>
        <begin position="173"/>
        <end position="192"/>
    </location>
</feature>
<dbReference type="SMART" id="SM00324">
    <property type="entry name" value="RhoGAP"/>
    <property type="match status" value="1"/>
</dbReference>
<dbReference type="GO" id="GO:0032153">
    <property type="term" value="C:cell division site"/>
    <property type="evidence" value="ECO:0007669"/>
    <property type="project" value="UniProtKB-ARBA"/>
</dbReference>
<sequence>MLFRSSTVKHGSVPSANLYGEYDTETHESPLAPIAESRSHAQNALPKPSSLGEEPAKPYAPTRKDEDKSNELRNDYLAKYQALFDIHSLPRKTLEEAASRPKENRFSYYIQDDAYEEFNPFDDSLRHGHDDGFVTPSESPSKPKPATTPKTLPLLPEMSSDEELKAQHVQESAAFEKHPVDSFRTPSRRPVSSILPSQDLFLSTPQQSPSKLPNPSAEFSANSRVSTSVFPSPTPSQDSPKRSPSKHSLGKPSLSSLLRRPSSSHSPKKQSPGIHRRSLTHYLKFPHRSTAHPTPSPATVFGKSVEDLSISYADDLCKFSFQPIELAPFPLLLPHVFAQCIYALSSNALHVPGIFRISGSGPIINAIMKNYYLPPHYWLDETSSVFNKIGFPTSIDIGGVLKRFIMVLPGGLLGTKDVLNMFVPLFLDESPSLPSDAWAELVAFAIAQIDSVIRFSLFCSLMALLRQVSMRTRELEATMELGKESSLMKSEALGIIFGPLLLGNSISDLSKSSQSSDFNNLMQFETEKARVEARIVEGLINRWPQIISKLTLFNVHQSFPDHSLLNLVPNFQPAFPLVEEPVDSAHAPIEESTTEKSNYATSNESQNRSETISLPSASRSLNDSNSQLSTKVLSASASTPQITHIQEGNSHEQEILPSRRGVFNVEPEPVYSRSEPQNLSTQHAQSKIANSKKSQLEEPSYSSIAHQPEAADAEQQDLKPKKASKKKPSKGNFLSRFFGKFKSQKKKH</sequence>
<dbReference type="Proteomes" id="UP001212411">
    <property type="component" value="Chromosome 1"/>
</dbReference>
<organism evidence="3 4">
    <name type="scientific">Schizosaccharomyces osmophilus</name>
    <dbReference type="NCBI Taxonomy" id="2545709"/>
    <lineage>
        <taxon>Eukaryota</taxon>
        <taxon>Fungi</taxon>
        <taxon>Dikarya</taxon>
        <taxon>Ascomycota</taxon>
        <taxon>Taphrinomycotina</taxon>
        <taxon>Schizosaccharomycetes</taxon>
        <taxon>Schizosaccharomycetales</taxon>
        <taxon>Schizosaccharomycetaceae</taxon>
        <taxon>Schizosaccharomyces</taxon>
    </lineage>
</organism>
<evidence type="ECO:0000313" key="4">
    <source>
        <dbReference type="Proteomes" id="UP001212411"/>
    </source>
</evidence>
<feature type="compositionally biased region" description="Low complexity" evidence="1">
    <location>
        <begin position="136"/>
        <end position="156"/>
    </location>
</feature>
<feature type="compositionally biased region" description="Basic and acidic residues" evidence="1">
    <location>
        <begin position="62"/>
        <end position="73"/>
    </location>
</feature>
<dbReference type="InterPro" id="IPR000198">
    <property type="entry name" value="RhoGAP_dom"/>
</dbReference>
<feature type="compositionally biased region" description="Polar residues" evidence="1">
    <location>
        <begin position="201"/>
        <end position="222"/>
    </location>
</feature>
<dbReference type="CDD" id="cd00159">
    <property type="entry name" value="RhoGAP"/>
    <property type="match status" value="1"/>
</dbReference>
<evidence type="ECO:0000256" key="1">
    <source>
        <dbReference type="SAM" id="MobiDB-lite"/>
    </source>
</evidence>
<dbReference type="GO" id="GO:0005096">
    <property type="term" value="F:GTPase activator activity"/>
    <property type="evidence" value="ECO:0007669"/>
    <property type="project" value="UniProtKB-ARBA"/>
</dbReference>
<dbReference type="Gene3D" id="1.10.555.10">
    <property type="entry name" value="Rho GTPase activation protein"/>
    <property type="match status" value="1"/>
</dbReference>
<feature type="region of interest" description="Disordered" evidence="1">
    <location>
        <begin position="589"/>
        <end position="657"/>
    </location>
</feature>
<dbReference type="GO" id="GO:0007165">
    <property type="term" value="P:signal transduction"/>
    <property type="evidence" value="ECO:0007669"/>
    <property type="project" value="InterPro"/>
</dbReference>
<dbReference type="AlphaFoldDB" id="A0AAE9W6K2"/>
<dbReference type="EMBL" id="CP115611">
    <property type="protein sequence ID" value="WBW70844.1"/>
    <property type="molecule type" value="Genomic_DNA"/>
</dbReference>
<reference evidence="3 4" key="1">
    <citation type="journal article" date="2023" name="G3 (Bethesda)">
        <title>A high-quality reference genome for the fission yeast Schizosaccharomyces osmophilus.</title>
        <authorList>
            <person name="Jia G.S."/>
            <person name="Zhang W.C."/>
            <person name="Liang Y."/>
            <person name="Liu X.H."/>
            <person name="Rhind N."/>
            <person name="Pidoux A."/>
            <person name="Brysch-Herzberg M."/>
            <person name="Du L.L."/>
        </authorList>
    </citation>
    <scope>NUCLEOTIDE SEQUENCE [LARGE SCALE GENOMIC DNA]</scope>
    <source>
        <strain evidence="3 4">CBS 15793</strain>
    </source>
</reference>
<feature type="region of interest" description="Disordered" evidence="1">
    <location>
        <begin position="201"/>
        <end position="276"/>
    </location>
</feature>
<accession>A0AAE9W6K2</accession>
<dbReference type="KEGG" id="som:SOMG_02325"/>
<feature type="compositionally biased region" description="Basic and acidic residues" evidence="1">
    <location>
        <begin position="123"/>
        <end position="132"/>
    </location>
</feature>
<dbReference type="RefSeq" id="XP_056035087.1">
    <property type="nucleotide sequence ID" value="XM_056181117.1"/>
</dbReference>
<protein>
    <submittedName>
        <fullName evidence="3">RhoGAP Rga6</fullName>
    </submittedName>
</protein>
<feature type="region of interest" description="Disordered" evidence="1">
    <location>
        <begin position="119"/>
        <end position="168"/>
    </location>
</feature>
<dbReference type="GO" id="GO:0005938">
    <property type="term" value="C:cell cortex"/>
    <property type="evidence" value="ECO:0007669"/>
    <property type="project" value="UniProtKB-ARBA"/>
</dbReference>
<dbReference type="InterPro" id="IPR008936">
    <property type="entry name" value="Rho_GTPase_activation_prot"/>
</dbReference>
<feature type="compositionally biased region" description="Polar residues" evidence="1">
    <location>
        <begin position="674"/>
        <end position="693"/>
    </location>
</feature>
<feature type="compositionally biased region" description="Polar residues" evidence="1">
    <location>
        <begin position="595"/>
        <end position="648"/>
    </location>
</feature>